<feature type="compositionally biased region" description="Basic and acidic residues" evidence="8">
    <location>
        <begin position="1199"/>
        <end position="1221"/>
    </location>
</feature>
<dbReference type="Gene3D" id="3.30.60.20">
    <property type="match status" value="1"/>
</dbReference>
<feature type="domain" description="PDZ" evidence="10">
    <location>
        <begin position="328"/>
        <end position="416"/>
    </location>
</feature>
<dbReference type="SMART" id="SM00109">
    <property type="entry name" value="C1"/>
    <property type="match status" value="1"/>
</dbReference>
<dbReference type="GO" id="GO:0051560">
    <property type="term" value="P:mitochondrial calcium ion homeostasis"/>
    <property type="evidence" value="ECO:0007669"/>
    <property type="project" value="InterPro"/>
</dbReference>
<dbReference type="Pfam" id="PF26547">
    <property type="entry name" value="PDZD8_N"/>
    <property type="match status" value="1"/>
</dbReference>
<feature type="region of interest" description="Disordered" evidence="8">
    <location>
        <begin position="579"/>
        <end position="600"/>
    </location>
</feature>
<dbReference type="InterPro" id="IPR046349">
    <property type="entry name" value="C1-like_sf"/>
</dbReference>
<dbReference type="InterPro" id="IPR002219">
    <property type="entry name" value="PKC_DAG/PE"/>
</dbReference>
<dbReference type="InterPro" id="IPR041489">
    <property type="entry name" value="PDZ_6"/>
</dbReference>
<sequence length="1253" mass="137660">MALGLILFGFVLGVCTVLAVLYIILLNPFGEVEDRPPFAEQFPPFRIPNELRQLLISQGAEDRLKRRETCVGLNLIIHFLYQEYKDTRWFRRWALKRLQLEFNDMTSRSATGRLLQDIKIRDLTVGTQFPVIKSMQVDKAQLSKDNESFEELDVLMDVEYRGGFTTSVDVTAILGRYAFLSIKVTRIAGKARLRLSRSPYTHWTFAFVEEPTMVFKLDSQFQGRPLKQLVPLIETQIRRAIARKHVLPNFKIRYRPLFPNPLLQPSAHQGDFDHVKVVGGLEVTVLSCSRLNIACAPVGWTEVYCVVSLASRPFPGAASSSMHFVSIALRLVRHSHAEPVGLTLARTSVAELGGGSTSRVVIVANVLPSSVANRAGFKESDILLAVNNVPIRNERHASKLINGTLGELTVLVERNLSKVEDVDDVVEKLVPGLAGTLKVATNDEGFMQVDFDDTLTQSDDRGRVESVSSANIDVAQPPTDLLKVLTNRRASSEADLSTLIGQSAAMAIASADEAAVASVSPSSELRRTQSASLLRIEIASPDDADKVSGSSVSTNSELPLPATADDQISQSSAVDALLQTSIDRGRPGSTRRERLSAKATEVAARLQVSKAAVRELWNKHRRDHSSNADSHQSLAEFGIEADSADDNAGGADDGDTAEPGGSSARKPTEVNVVDSSGGAGLAKKRKRSKSAKRASRPVSVNVTHNLEEMTSGGESSPADEQRRHEKSTKGVELSENVLWGQSLHFALDKRTCRYMNVTIWSRVPRRTTDTVVQTTAADDSPEVLRPVLLGYTSVYVPELIDDCAVTLSNCHRETFALRTTGQANVPSQYQKLHRHPGFDSRLCYGDITLGFRYFPDGLPEAAEVDRDDHYDQIAAGTTTATDSLPSTPGLGPQKHHWIGVQLRHSVVCAMCRGKIWLKSASQCARCTVICHNKCVPKAATGIACVPDKIDDAQFEVLDLLPSEIVPPEHDGDKSFGAPVDVVVTSADLLVSPSSDEGNQPRRRRLKEKMKEKFSDWRSGRRKYSASGHAGDADRKRSSEQDPAHYLDGMEDAVSLKDSLGDLSDLMSSNPHFHTMLYTPGGTYNEHIISAAKDLGRDLFADLSLADRKQKINEQIDKIQEEINETTRVRLVAMNSAKAATSQAERTEMTVEFNRLDDRLQALAVLMLHYCAGLQNCVDLEDSASINSREDVMATARGSQHADREGMDLNREGMDADQKETFSELYRGSPDETEQASLHSADSCASEKHDEGLM</sequence>
<dbReference type="Gene3D" id="2.30.42.10">
    <property type="match status" value="1"/>
</dbReference>
<evidence type="ECO:0000256" key="4">
    <source>
        <dbReference type="ARBA" id="ARBA00022833"/>
    </source>
</evidence>
<accession>A0A914WVP7</accession>
<dbReference type="SUPFAM" id="SSF50156">
    <property type="entry name" value="PDZ domain-like"/>
    <property type="match status" value="1"/>
</dbReference>
<keyword evidence="6" id="KW-0446">Lipid-binding</keyword>
<name>A0A914WVP7_9BILA</name>
<dbReference type="PROSITE" id="PS00479">
    <property type="entry name" value="ZF_DAG_PE_1"/>
    <property type="match status" value="1"/>
</dbReference>
<dbReference type="GO" id="GO:0044233">
    <property type="term" value="C:mitochondria-associated endoplasmic reticulum membrane contact site"/>
    <property type="evidence" value="ECO:0007669"/>
    <property type="project" value="InterPro"/>
</dbReference>
<proteinExistence type="predicted"/>
<keyword evidence="4" id="KW-0862">Zinc</keyword>
<feature type="compositionally biased region" description="Polar residues" evidence="8">
    <location>
        <begin position="548"/>
        <end position="557"/>
    </location>
</feature>
<evidence type="ECO:0000256" key="7">
    <source>
        <dbReference type="ARBA" id="ARBA00023136"/>
    </source>
</evidence>
<dbReference type="PROSITE" id="PS50106">
    <property type="entry name" value="PDZ"/>
    <property type="match status" value="1"/>
</dbReference>
<evidence type="ECO:0000256" key="2">
    <source>
        <dbReference type="ARBA" id="ARBA00022448"/>
    </source>
</evidence>
<dbReference type="Pfam" id="PF17820">
    <property type="entry name" value="PDZ_6"/>
    <property type="match status" value="1"/>
</dbReference>
<feature type="compositionally biased region" description="Basic and acidic residues" evidence="8">
    <location>
        <begin position="583"/>
        <end position="596"/>
    </location>
</feature>
<feature type="compositionally biased region" description="Basic and acidic residues" evidence="8">
    <location>
        <begin position="1008"/>
        <end position="1018"/>
    </location>
</feature>
<evidence type="ECO:0000259" key="10">
    <source>
        <dbReference type="PROSITE" id="PS50106"/>
    </source>
</evidence>
<dbReference type="GO" id="GO:0016020">
    <property type="term" value="C:membrane"/>
    <property type="evidence" value="ECO:0007669"/>
    <property type="project" value="UniProtKB-SubCell"/>
</dbReference>
<dbReference type="InterPro" id="IPR001478">
    <property type="entry name" value="PDZ"/>
</dbReference>
<evidence type="ECO:0000259" key="9">
    <source>
        <dbReference type="PROSITE" id="PS50081"/>
    </source>
</evidence>
<keyword evidence="5" id="KW-0445">Lipid transport</keyword>
<evidence type="ECO:0000313" key="12">
    <source>
        <dbReference type="Proteomes" id="UP000887566"/>
    </source>
</evidence>
<keyword evidence="3" id="KW-0479">Metal-binding</keyword>
<dbReference type="PANTHER" id="PTHR21519">
    <property type="entry name" value="PDZ DOMAIN-CONTAINING PROTEIN 8"/>
    <property type="match status" value="1"/>
</dbReference>
<organism evidence="12 13">
    <name type="scientific">Plectus sambesii</name>
    <dbReference type="NCBI Taxonomy" id="2011161"/>
    <lineage>
        <taxon>Eukaryota</taxon>
        <taxon>Metazoa</taxon>
        <taxon>Ecdysozoa</taxon>
        <taxon>Nematoda</taxon>
        <taxon>Chromadorea</taxon>
        <taxon>Plectida</taxon>
        <taxon>Plectina</taxon>
        <taxon>Plectoidea</taxon>
        <taxon>Plectidae</taxon>
        <taxon>Plectus</taxon>
    </lineage>
</organism>
<feature type="compositionally biased region" description="Basic and acidic residues" evidence="8">
    <location>
        <begin position="1244"/>
        <end position="1253"/>
    </location>
</feature>
<dbReference type="AlphaFoldDB" id="A0A914WVP7"/>
<dbReference type="InterPro" id="IPR036034">
    <property type="entry name" value="PDZ_sf"/>
</dbReference>
<dbReference type="PROSITE" id="PS50081">
    <property type="entry name" value="ZF_DAG_PE_2"/>
    <property type="match status" value="1"/>
</dbReference>
<reference evidence="13" key="1">
    <citation type="submission" date="2022-11" db="UniProtKB">
        <authorList>
            <consortium name="WormBaseParasite"/>
        </authorList>
    </citation>
    <scope>IDENTIFICATION</scope>
</reference>
<feature type="region of interest" description="Disordered" evidence="8">
    <location>
        <begin position="990"/>
        <end position="1040"/>
    </location>
</feature>
<dbReference type="WBParaSite" id="PSAMB.scaffold542size47680.g6814.t1">
    <property type="protein sequence ID" value="PSAMB.scaffold542size47680.g6814.t1"/>
    <property type="gene ID" value="PSAMB.scaffold542size47680.g6814"/>
</dbReference>
<evidence type="ECO:0000256" key="6">
    <source>
        <dbReference type="ARBA" id="ARBA00023121"/>
    </source>
</evidence>
<dbReference type="GO" id="GO:1990456">
    <property type="term" value="P:mitochondrion-endoplasmic reticulum membrane tethering"/>
    <property type="evidence" value="ECO:0007669"/>
    <property type="project" value="InterPro"/>
</dbReference>
<dbReference type="InterPro" id="IPR031468">
    <property type="entry name" value="SMP_LBD"/>
</dbReference>
<dbReference type="CDD" id="cd00136">
    <property type="entry name" value="PDZ_canonical"/>
    <property type="match status" value="1"/>
</dbReference>
<dbReference type="PROSITE" id="PS51847">
    <property type="entry name" value="SMP"/>
    <property type="match status" value="1"/>
</dbReference>
<evidence type="ECO:0000256" key="8">
    <source>
        <dbReference type="SAM" id="MobiDB-lite"/>
    </source>
</evidence>
<comment type="subcellular location">
    <subcellularLocation>
        <location evidence="1">Membrane</location>
    </subcellularLocation>
</comment>
<evidence type="ECO:0000256" key="3">
    <source>
        <dbReference type="ARBA" id="ARBA00022723"/>
    </source>
</evidence>
<evidence type="ECO:0000313" key="13">
    <source>
        <dbReference type="WBParaSite" id="PSAMB.scaffold542size47680.g6814.t1"/>
    </source>
</evidence>
<dbReference type="Proteomes" id="UP000887566">
    <property type="component" value="Unplaced"/>
</dbReference>
<protein>
    <submittedName>
        <fullName evidence="13">PDZ domain-containing protein 8</fullName>
    </submittedName>
</protein>
<dbReference type="GO" id="GO:0005739">
    <property type="term" value="C:mitochondrion"/>
    <property type="evidence" value="ECO:0007669"/>
    <property type="project" value="GOC"/>
</dbReference>
<dbReference type="InterPro" id="IPR039275">
    <property type="entry name" value="PDZD8"/>
</dbReference>
<dbReference type="GO" id="GO:0008289">
    <property type="term" value="F:lipid binding"/>
    <property type="evidence" value="ECO:0007669"/>
    <property type="project" value="UniProtKB-KW"/>
</dbReference>
<feature type="compositionally biased region" description="Basic and acidic residues" evidence="8">
    <location>
        <begin position="1030"/>
        <end position="1040"/>
    </location>
</feature>
<dbReference type="PANTHER" id="PTHR21519:SF1">
    <property type="entry name" value="PDZ DOMAIN-CONTAINING PROTEIN 8"/>
    <property type="match status" value="1"/>
</dbReference>
<feature type="domain" description="SMP-LTD" evidence="11">
    <location>
        <begin position="66"/>
        <end position="256"/>
    </location>
</feature>
<dbReference type="GO" id="GO:0006869">
    <property type="term" value="P:lipid transport"/>
    <property type="evidence" value="ECO:0007669"/>
    <property type="project" value="UniProtKB-KW"/>
</dbReference>
<keyword evidence="2" id="KW-0813">Transport</keyword>
<evidence type="ECO:0000256" key="1">
    <source>
        <dbReference type="ARBA" id="ARBA00004370"/>
    </source>
</evidence>
<feature type="compositionally biased region" description="Basic residues" evidence="8">
    <location>
        <begin position="682"/>
        <end position="695"/>
    </location>
</feature>
<dbReference type="GO" id="GO:0046872">
    <property type="term" value="F:metal ion binding"/>
    <property type="evidence" value="ECO:0007669"/>
    <property type="project" value="UniProtKB-KW"/>
</dbReference>
<dbReference type="CDD" id="cd21674">
    <property type="entry name" value="SMP_PDZD8"/>
    <property type="match status" value="1"/>
</dbReference>
<feature type="region of interest" description="Disordered" evidence="8">
    <location>
        <begin position="643"/>
        <end position="731"/>
    </location>
</feature>
<feature type="domain" description="Phorbol-ester/DAG-type" evidence="9">
    <location>
        <begin position="894"/>
        <end position="944"/>
    </location>
</feature>
<feature type="compositionally biased region" description="Basic and acidic residues" evidence="8">
    <location>
        <begin position="719"/>
        <end position="729"/>
    </location>
</feature>
<feature type="region of interest" description="Disordered" evidence="8">
    <location>
        <begin position="1195"/>
        <end position="1253"/>
    </location>
</feature>
<dbReference type="InterPro" id="IPR058801">
    <property type="entry name" value="PDZD8_N"/>
</dbReference>
<evidence type="ECO:0000259" key="11">
    <source>
        <dbReference type="PROSITE" id="PS51847"/>
    </source>
</evidence>
<dbReference type="SMART" id="SM00228">
    <property type="entry name" value="PDZ"/>
    <property type="match status" value="1"/>
</dbReference>
<dbReference type="SUPFAM" id="SSF57889">
    <property type="entry name" value="Cysteine-rich domain"/>
    <property type="match status" value="1"/>
</dbReference>
<keyword evidence="7" id="KW-0472">Membrane</keyword>
<evidence type="ECO:0000256" key="5">
    <source>
        <dbReference type="ARBA" id="ARBA00023055"/>
    </source>
</evidence>
<keyword evidence="12" id="KW-1185">Reference proteome</keyword>
<feature type="region of interest" description="Disordered" evidence="8">
    <location>
        <begin position="543"/>
        <end position="567"/>
    </location>
</feature>